<dbReference type="PROSITE" id="PS50089">
    <property type="entry name" value="ZF_RING_2"/>
    <property type="match status" value="1"/>
</dbReference>
<dbReference type="Gene3D" id="3.30.40.10">
    <property type="entry name" value="Zinc/RING finger domain, C3HC4 (zinc finger)"/>
    <property type="match status" value="1"/>
</dbReference>
<keyword evidence="6" id="KW-0808">Transferase</keyword>
<dbReference type="SMART" id="SM00184">
    <property type="entry name" value="RING"/>
    <property type="match status" value="1"/>
</dbReference>
<feature type="compositionally biased region" description="Polar residues" evidence="14">
    <location>
        <begin position="1082"/>
        <end position="1093"/>
    </location>
</feature>
<feature type="compositionally biased region" description="Low complexity" evidence="14">
    <location>
        <begin position="1298"/>
        <end position="1323"/>
    </location>
</feature>
<feature type="compositionally biased region" description="Basic and acidic residues" evidence="14">
    <location>
        <begin position="69"/>
        <end position="90"/>
    </location>
</feature>
<protein>
    <recommendedName>
        <fullName evidence="5">E3 ubiquitin-protein ligase CHFR</fullName>
        <ecNumber evidence="4">2.3.2.27</ecNumber>
    </recommendedName>
</protein>
<feature type="region of interest" description="Disordered" evidence="14">
    <location>
        <begin position="820"/>
        <end position="902"/>
    </location>
</feature>
<dbReference type="GO" id="GO:0061630">
    <property type="term" value="F:ubiquitin protein ligase activity"/>
    <property type="evidence" value="ECO:0007669"/>
    <property type="project" value="UniProtKB-EC"/>
</dbReference>
<feature type="region of interest" description="Disordered" evidence="14">
    <location>
        <begin position="1002"/>
        <end position="1021"/>
    </location>
</feature>
<feature type="domain" description="RING-type" evidence="16">
    <location>
        <begin position="342"/>
        <end position="380"/>
    </location>
</feature>
<feature type="compositionally biased region" description="Polar residues" evidence="14">
    <location>
        <begin position="1"/>
        <end position="34"/>
    </location>
</feature>
<feature type="region of interest" description="Disordered" evidence="14">
    <location>
        <begin position="2071"/>
        <end position="2090"/>
    </location>
</feature>
<keyword evidence="7" id="KW-0479">Metal-binding</keyword>
<evidence type="ECO:0000259" key="15">
    <source>
        <dbReference type="PROSITE" id="PS50006"/>
    </source>
</evidence>
<dbReference type="EMBL" id="FLQV01000687">
    <property type="protein sequence ID" value="SBS97322.1"/>
    <property type="molecule type" value="Genomic_DNA"/>
</dbReference>
<keyword evidence="8" id="KW-0227">DNA damage</keyword>
<feature type="compositionally biased region" description="Low complexity" evidence="14">
    <location>
        <begin position="1746"/>
        <end position="1759"/>
    </location>
</feature>
<feature type="compositionally biased region" description="Low complexity" evidence="14">
    <location>
        <begin position="824"/>
        <end position="843"/>
    </location>
</feature>
<evidence type="ECO:0000313" key="17">
    <source>
        <dbReference type="EMBL" id="SBS97322.1"/>
    </source>
</evidence>
<dbReference type="GO" id="GO:0031491">
    <property type="term" value="F:nucleosome binding"/>
    <property type="evidence" value="ECO:0007669"/>
    <property type="project" value="TreeGrafter"/>
</dbReference>
<dbReference type="Pfam" id="PF00498">
    <property type="entry name" value="FHA"/>
    <property type="match status" value="2"/>
</dbReference>
<organism evidence="17 18">
    <name type="scientific">Plasmodium ovale curtisi</name>
    <dbReference type="NCBI Taxonomy" id="864141"/>
    <lineage>
        <taxon>Eukaryota</taxon>
        <taxon>Sar</taxon>
        <taxon>Alveolata</taxon>
        <taxon>Apicomplexa</taxon>
        <taxon>Aconoidasida</taxon>
        <taxon>Haemosporida</taxon>
        <taxon>Plasmodiidae</taxon>
        <taxon>Plasmodium</taxon>
        <taxon>Plasmodium (Plasmodium)</taxon>
    </lineage>
</organism>
<feature type="region of interest" description="Disordered" evidence="14">
    <location>
        <begin position="1912"/>
        <end position="1945"/>
    </location>
</feature>
<reference evidence="18" key="1">
    <citation type="submission" date="2016-05" db="EMBL/GenBank/DDBJ databases">
        <authorList>
            <person name="Naeem Raeece"/>
        </authorList>
    </citation>
    <scope>NUCLEOTIDE SEQUENCE [LARGE SCALE GENOMIC DNA]</scope>
</reference>
<name>A0A1A8WY83_PLAOA</name>
<dbReference type="InterPro" id="IPR017907">
    <property type="entry name" value="Znf_RING_CS"/>
</dbReference>
<evidence type="ECO:0000256" key="1">
    <source>
        <dbReference type="ARBA" id="ARBA00000900"/>
    </source>
</evidence>
<evidence type="ECO:0000256" key="8">
    <source>
        <dbReference type="ARBA" id="ARBA00022763"/>
    </source>
</evidence>
<dbReference type="InterPro" id="IPR051657">
    <property type="entry name" value="RNF168/RNF169_E3_ubiq-ligase"/>
</dbReference>
<feature type="region of interest" description="Disordered" evidence="14">
    <location>
        <begin position="1070"/>
        <end position="1094"/>
    </location>
</feature>
<keyword evidence="9 13" id="KW-0863">Zinc-finger</keyword>
<evidence type="ECO:0000256" key="5">
    <source>
        <dbReference type="ARBA" id="ARBA00017908"/>
    </source>
</evidence>
<feature type="region of interest" description="Disordered" evidence="14">
    <location>
        <begin position="1746"/>
        <end position="1768"/>
    </location>
</feature>
<dbReference type="Proteomes" id="UP000078546">
    <property type="component" value="Unassembled WGS sequence"/>
</dbReference>
<dbReference type="SUPFAM" id="SSF49879">
    <property type="entry name" value="SMAD/FHA domain"/>
    <property type="match status" value="2"/>
</dbReference>
<keyword evidence="12" id="KW-0539">Nucleus</keyword>
<feature type="compositionally biased region" description="Polar residues" evidence="14">
    <location>
        <begin position="1142"/>
        <end position="1188"/>
    </location>
</feature>
<comment type="similarity">
    <text evidence="3">Belongs to the CHFR family.</text>
</comment>
<dbReference type="PANTHER" id="PTHR23328">
    <property type="entry name" value="RING-TYPE DOMAIN-CONTAINING PROTEIN"/>
    <property type="match status" value="1"/>
</dbReference>
<comment type="subcellular location">
    <subcellularLocation>
        <location evidence="2">Nucleus</location>
    </subcellularLocation>
</comment>
<dbReference type="PANTHER" id="PTHR23328:SF0">
    <property type="entry name" value="RING-TYPE DOMAIN-CONTAINING PROTEIN"/>
    <property type="match status" value="1"/>
</dbReference>
<evidence type="ECO:0000313" key="18">
    <source>
        <dbReference type="Proteomes" id="UP000078546"/>
    </source>
</evidence>
<feature type="compositionally biased region" description="Polar residues" evidence="14">
    <location>
        <begin position="107"/>
        <end position="118"/>
    </location>
</feature>
<feature type="compositionally biased region" description="Low complexity" evidence="14">
    <location>
        <begin position="1198"/>
        <end position="1212"/>
    </location>
</feature>
<dbReference type="GO" id="GO:0008270">
    <property type="term" value="F:zinc ion binding"/>
    <property type="evidence" value="ECO:0007669"/>
    <property type="project" value="UniProtKB-KW"/>
</dbReference>
<feature type="compositionally biased region" description="Low complexity" evidence="14">
    <location>
        <begin position="965"/>
        <end position="986"/>
    </location>
</feature>
<feature type="compositionally biased region" description="Low complexity" evidence="14">
    <location>
        <begin position="857"/>
        <end position="866"/>
    </location>
</feature>
<feature type="region of interest" description="Disordered" evidence="14">
    <location>
        <begin position="1"/>
        <end position="118"/>
    </location>
</feature>
<feature type="region of interest" description="Disordered" evidence="14">
    <location>
        <begin position="1567"/>
        <end position="1672"/>
    </location>
</feature>
<gene>
    <name evidence="17" type="ORF">POVCU1_037260</name>
</gene>
<feature type="compositionally biased region" description="Gly residues" evidence="14">
    <location>
        <begin position="867"/>
        <end position="902"/>
    </location>
</feature>
<evidence type="ECO:0000256" key="6">
    <source>
        <dbReference type="ARBA" id="ARBA00022679"/>
    </source>
</evidence>
<evidence type="ECO:0000256" key="12">
    <source>
        <dbReference type="ARBA" id="ARBA00023242"/>
    </source>
</evidence>
<evidence type="ECO:0000259" key="16">
    <source>
        <dbReference type="PROSITE" id="PS50089"/>
    </source>
</evidence>
<dbReference type="EC" id="2.3.2.27" evidence="4"/>
<feature type="compositionally biased region" description="Low complexity" evidence="14">
    <location>
        <begin position="1500"/>
        <end position="1514"/>
    </location>
</feature>
<dbReference type="SMART" id="SM00240">
    <property type="entry name" value="FHA"/>
    <property type="match status" value="2"/>
</dbReference>
<feature type="region of interest" description="Disordered" evidence="14">
    <location>
        <begin position="1500"/>
        <end position="1520"/>
    </location>
</feature>
<proteinExistence type="inferred from homology"/>
<keyword evidence="11" id="KW-0862">Zinc</keyword>
<feature type="compositionally biased region" description="Low complexity" evidence="14">
    <location>
        <begin position="1913"/>
        <end position="1936"/>
    </location>
</feature>
<accession>A0A1A8WY83</accession>
<dbReference type="CDD" id="cd00060">
    <property type="entry name" value="FHA"/>
    <property type="match status" value="2"/>
</dbReference>
<evidence type="ECO:0000256" key="7">
    <source>
        <dbReference type="ARBA" id="ARBA00022723"/>
    </source>
</evidence>
<dbReference type="GO" id="GO:0006302">
    <property type="term" value="P:double-strand break repair"/>
    <property type="evidence" value="ECO:0007669"/>
    <property type="project" value="TreeGrafter"/>
</dbReference>
<feature type="compositionally biased region" description="Low complexity" evidence="14">
    <location>
        <begin position="131"/>
        <end position="150"/>
    </location>
</feature>
<dbReference type="PROSITE" id="PS50006">
    <property type="entry name" value="FHA_DOMAIN"/>
    <property type="match status" value="1"/>
</dbReference>
<feature type="region of interest" description="Disordered" evidence="14">
    <location>
        <begin position="658"/>
        <end position="687"/>
    </location>
</feature>
<dbReference type="GO" id="GO:0005634">
    <property type="term" value="C:nucleus"/>
    <property type="evidence" value="ECO:0007669"/>
    <property type="project" value="UniProtKB-SubCell"/>
</dbReference>
<dbReference type="Pfam" id="PF15227">
    <property type="entry name" value="zf-C3HC4_4"/>
    <property type="match status" value="1"/>
</dbReference>
<comment type="catalytic activity">
    <reaction evidence="1">
        <text>S-ubiquitinyl-[E2 ubiquitin-conjugating enzyme]-L-cysteine + [acceptor protein]-L-lysine = [E2 ubiquitin-conjugating enzyme]-L-cysteine + N(6)-ubiquitinyl-[acceptor protein]-L-lysine.</text>
        <dbReference type="EC" id="2.3.2.27"/>
    </reaction>
</comment>
<feature type="domain" description="FHA" evidence="15">
    <location>
        <begin position="730"/>
        <end position="790"/>
    </location>
</feature>
<keyword evidence="10" id="KW-0833">Ubl conjugation pathway</keyword>
<dbReference type="GO" id="GO:0035861">
    <property type="term" value="C:site of double-strand break"/>
    <property type="evidence" value="ECO:0007669"/>
    <property type="project" value="TreeGrafter"/>
</dbReference>
<sequence length="2090" mass="231949">MDVTNSRENSVRGNMNSSGISISESRNNNPSGNDDGSFIDDNNVIEDQCLTPMDDEENMNGRRKNKNNRSNDNENKDLVERVQVRNEGDSRLSGSHNRPHNDLLSDFQLNRSSSNTRNTALNNASHIAMSSAMNNNSNSTTINDNRTSNNGGNSAIVNALSPFNDHVELNGHISQDMAHSVRNNIDNEIEIVDMDDDRLVHDFVEIEDIPEVAEVVEVDDLEEVEEMEVLSNEEPDENELANVVQVLERETEQQRIERIINEERAKRHNSNLEGIIFINNSNSGDVSSQNNGIIVASAPNNMINCSGSNSNSALQLSTLKLTPAEAEFLEGLTQHLQRELTCPICLDYFYLPVTMNCGHTFCRYCIGHNKLHGKNCPLCRQTLGNSSCINTVISNLVRIYNLRRKALKVYKSVEVVNTVDEAWWNDNFIKPQITVPLFLRIFLYDMISPAVFFDDLTSCVIDFFTSNNLWSMSKWVFNINDCKIFSELIGYDKEDKETTNERLHSWVERYITDHPSLCIRKEEKIILKLFQDRTHRIDSHIFDSSVLPNRLPWDGGRHVKSLIHMPHSSVSLSHLLFVKVENNNIGVVDCGSTIGTMIKVNDYHILKEGDIIHIGDRIEVTVSIDSNTAGMPYKGYVWNKHSNKVLDRHELKELVKMEGDGDDQDDRSWNFTGNGSGNDNSSSNQDAFVPEERIPSYCEIIETNLLIKFDFGMTKEDTTLKKEYIDPKGVVLGRGPYAQSSYKKVPVTNSNGYVSREHCLIYYDGSKPSGERWLLRDTSTLGTFLKVKPFTDPIPLPIGSIFKAGQCKIEVCSQETADLTHLPDGSNSLNNTNDNPSNTDNDNNGGGDNRNNDDDSNNTNNNSHGSGDSGDNGNNHGGSGGMGDSGDNGNHHGGSGNNYGGGGGGNYFGRSNNYYRGRGNYFGRSNNYRGGINNYSDVGNNYLDRSTNYSGVGMNHLGRNSNYSGNSSGYVSSGNNRSGSANNEGNVHSGSRVSPNYYSISRNMNRGGGSGRGNSGSSSNIRTVSSSNNLFYSNLFSVANSSANTSSNRRHTMLRRGNNLNTTFVQGFTQNNGQRALRNENRGTNNSTSQNHGDTYFYNYLRHSANDNERSDSNESSDNDSGTNNSSGRSNRRNGHVIIGDNDSTSGNFGRGGNFTSDANSGSGNRATGSSNRATDSSNHATDNSNRATDNSSRDTDNSSGSVNSSSGGSSSLARENNSRGVTNVRVVSSSSSSSAYSNPHFNDPDLINSLNLYCPMSNNTRRFSRSNNEHLNQRIMEHYYNLTRARNVNELFSLNESSRTNRGSSSGSVNDSANSANSSNRSICNPSGGVGENRSNCFIGINNERNSVRKIPVENSNYKYENTVVNSGASTIVGLGTVNTVSGVNGNVNDLGGVNGSSSIGGMRSVSGSNNLVSFRNVTGLGGASVVGALIANSMSGSNLVANSVMTNSIDPNRVVANSMSTISPMINHIRDISPIANNNNGISTIGNNTMFSSTTMTNSMNGNNANRSSSRNIPPGNSSQVSFIENCKRYHRNYDTAFCVNNNMINSYKNVNLNIGTFFHKLNTEEEREREMVRARAREREGQREMGRERQREMGRERQREEGHRERERERQREGHRERGRERQREGHRERERERQREGHRERERERHRERQRRNEVPQNNQYTGSSNVIPRNSMYFVSLNRRESIKRHEIRSSYSYISRDNNAERVEVEHPYKKCNSGIISSNFSSKISSNFSSSFSCNLRDSTSSHPSNIPNSNIRGSTNDNTSSSVRGIPGCLLRDNVGSSTSNGISDNVVIAPNDNGSSSIRDPPPICRLIGNVRSCPSNDINSNVAVVPNDSSSSSIRDPPPNCLFFGNVNSPNDSTSIRDPPGCYASGASRNPRCDVRSVFSRDFMSEIRSCTTYSHSNSIDMYSSSGSSGSNGNSGSSSNQNRNTNTIKKKRNHAEMFSYSQQTTIKEEIEEQEINSRNSISSSNSTSLYNDVETYKMFCDYMDSMNLINNINDTNHSNNDPIPNFDFEYLNNLNQSPVRTNEMHPLNLFSCDKRTQQDEGNNTNEENVSQEEVRTINVLRRERDNMKNSKFFNPTERNDN</sequence>
<feature type="compositionally biased region" description="Polar residues" evidence="14">
    <location>
        <begin position="1659"/>
        <end position="1672"/>
    </location>
</feature>
<evidence type="ECO:0000256" key="14">
    <source>
        <dbReference type="SAM" id="MobiDB-lite"/>
    </source>
</evidence>
<evidence type="ECO:0000256" key="11">
    <source>
        <dbReference type="ARBA" id="ARBA00022833"/>
    </source>
</evidence>
<dbReference type="InterPro" id="IPR013083">
    <property type="entry name" value="Znf_RING/FYVE/PHD"/>
</dbReference>
<evidence type="ECO:0000256" key="10">
    <source>
        <dbReference type="ARBA" id="ARBA00022786"/>
    </source>
</evidence>
<dbReference type="InterPro" id="IPR000253">
    <property type="entry name" value="FHA_dom"/>
</dbReference>
<evidence type="ECO:0000256" key="9">
    <source>
        <dbReference type="ARBA" id="ARBA00022771"/>
    </source>
</evidence>
<feature type="region of interest" description="Disordered" evidence="14">
    <location>
        <begin position="131"/>
        <end position="154"/>
    </location>
</feature>
<evidence type="ECO:0000256" key="3">
    <source>
        <dbReference type="ARBA" id="ARBA00005797"/>
    </source>
</evidence>
<feature type="region of interest" description="Disordered" evidence="14">
    <location>
        <begin position="1106"/>
        <end position="1222"/>
    </location>
</feature>
<dbReference type="PROSITE" id="PS00518">
    <property type="entry name" value="ZF_RING_1"/>
    <property type="match status" value="1"/>
</dbReference>
<feature type="region of interest" description="Disordered" evidence="14">
    <location>
        <begin position="1297"/>
        <end position="1328"/>
    </location>
</feature>
<evidence type="ECO:0000256" key="13">
    <source>
        <dbReference type="PROSITE-ProRule" id="PRU00175"/>
    </source>
</evidence>
<dbReference type="InterPro" id="IPR001841">
    <property type="entry name" value="Znf_RING"/>
</dbReference>
<dbReference type="SUPFAM" id="SSF57850">
    <property type="entry name" value="RING/U-box"/>
    <property type="match status" value="1"/>
</dbReference>
<dbReference type="Gene3D" id="2.60.200.20">
    <property type="match status" value="2"/>
</dbReference>
<feature type="compositionally biased region" description="Low complexity" evidence="14">
    <location>
        <begin position="1114"/>
        <end position="1129"/>
    </location>
</feature>
<evidence type="ECO:0000256" key="2">
    <source>
        <dbReference type="ARBA" id="ARBA00004123"/>
    </source>
</evidence>
<evidence type="ECO:0000256" key="4">
    <source>
        <dbReference type="ARBA" id="ARBA00012483"/>
    </source>
</evidence>
<feature type="compositionally biased region" description="Basic and acidic residues" evidence="14">
    <location>
        <begin position="1567"/>
        <end position="1658"/>
    </location>
</feature>
<dbReference type="InterPro" id="IPR008984">
    <property type="entry name" value="SMAD_FHA_dom_sf"/>
</dbReference>
<feature type="region of interest" description="Disordered" evidence="14">
    <location>
        <begin position="965"/>
        <end position="992"/>
    </location>
</feature>